<dbReference type="RefSeq" id="YP_008658570.1">
    <property type="nucleotide sequence ID" value="NC_022564.1"/>
</dbReference>
<dbReference type="InterPro" id="IPR013607">
    <property type="entry name" value="Phospholipase_A2-like"/>
</dbReference>
<dbReference type="GO" id="GO:0039615">
    <property type="term" value="C:T=1 icosahedral viral capsid"/>
    <property type="evidence" value="ECO:0007669"/>
    <property type="project" value="UniProtKB-KW"/>
</dbReference>
<keyword evidence="8" id="KW-1185">Reference proteome</keyword>
<accession>V5KE12</accession>
<evidence type="ECO:0000313" key="8">
    <source>
        <dbReference type="Proteomes" id="UP000113582"/>
    </source>
</evidence>
<keyword evidence="4" id="KW-0946">Virion</keyword>
<dbReference type="Proteomes" id="UP000113582">
    <property type="component" value="Segment"/>
</dbReference>
<evidence type="ECO:0000256" key="2">
    <source>
        <dbReference type="ARBA" id="ARBA00022431"/>
    </source>
</evidence>
<sequence>MAPVLVVPGHKYLGPGNKLHSGKPVNSADKIAQRHDWFYNFDRTASEVRNSDFNAIREFWQNWQKTGEIDNLVGAAGLGAKYVAESVVGVQYPQMSTPSSSVKTPQKRLRVTTPKDWARIRKINQANRLKRLRLAAEAAGDRQEASHEPSSNPEPGPSVERPPSTNQQQDHFQAFDLIDNDLNRILDEVDAAENMNNEEEWENMDEDLADQDIGSATARTGGVTPGTSGQLPRAETHDITLYKTPFTPARRKVFYNDFTWQLWGNSFCDTISTAGTSPVRANTARLFSLGYIPWEQVSMYMSPAEFLSLAPDARIVKVGIRATIRGFTTSFETNSALTGIASSHHWIQGLKAVGLNNKFHIRPRIPEYAANSLRVTKSNEYFGSELEDILWGSNALQTEAGGYPCIQKCPRDLPCYTEILGYGDKTDLAVPNVQQFQLPSWGRVDVRKDITDFSAAPMVDKVILSEVYSPQDGTLFFSPVQGSDDVKSLNETYHGGTLSTCNNIDFNVDANGNYVHNINSHTVNINETSNRARNQTLLNSLYRTIIEKTSCHSSLNQHPHMSKVQPSVHLGIMPVYPNTPGYSTSTNPVNVCMYVKFQTFCIVEETTGNSLFPYANVRPQLKEKGYDGRPTTDFYYASYSQWNLTSHERPTSTGTDLSSKNKGERKKDRGNPYVLNTLKQTL</sequence>
<organism evidence="7 8">
    <name type="scientific">Acheta domestica mini ambidensovirus</name>
    <dbReference type="NCBI Taxonomy" id="1404345"/>
    <lineage>
        <taxon>Viruses</taxon>
        <taxon>Monodnaviria</taxon>
        <taxon>Shotokuvirae</taxon>
        <taxon>Cossaviricota</taxon>
        <taxon>Quintoviricetes</taxon>
        <taxon>Piccovirales</taxon>
        <taxon>Parvoviridae</taxon>
        <taxon>Densovirinae</taxon>
        <taxon>Miniambidensovirus</taxon>
        <taxon>Orthopteran miniambidensovirus 1</taxon>
    </lineage>
</organism>
<dbReference type="OrthoDB" id="547at10239"/>
<name>V5KE12_9VIRU</name>
<dbReference type="Pfam" id="PF08398">
    <property type="entry name" value="Phospholip_A2_4"/>
    <property type="match status" value="1"/>
</dbReference>
<evidence type="ECO:0000256" key="1">
    <source>
        <dbReference type="ARBA" id="ARBA00004328"/>
    </source>
</evidence>
<dbReference type="InterPro" id="IPR016184">
    <property type="entry name" value="Capsid/spike_ssDNA_virus"/>
</dbReference>
<protein>
    <submittedName>
        <fullName evidence="7">Structural protein</fullName>
    </submittedName>
</protein>
<feature type="compositionally biased region" description="Basic and acidic residues" evidence="5">
    <location>
        <begin position="659"/>
        <end position="670"/>
    </location>
</feature>
<reference evidence="7 8" key="1">
    <citation type="journal article" date="2013" name="Genome Announc.">
        <title>A Novel Ambisense Densovirus, Acheta domesticus Mini Ambidensovirus, from Crickets.</title>
        <authorList>
            <person name="Pham H.T."/>
            <person name="Yu Q."/>
            <person name="Bergoin M."/>
            <person name="Tijssen P."/>
        </authorList>
    </citation>
    <scope>NUCLEOTIDE SEQUENCE [LARGE SCALE GENOMIC DNA]</scope>
    <source>
        <strain evidence="7">Kalamazoo</strain>
    </source>
</reference>
<evidence type="ECO:0000256" key="4">
    <source>
        <dbReference type="ARBA" id="ARBA00022844"/>
    </source>
</evidence>
<evidence type="ECO:0000256" key="5">
    <source>
        <dbReference type="SAM" id="MobiDB-lite"/>
    </source>
</evidence>
<dbReference type="GeneID" id="17165485"/>
<comment type="subcellular location">
    <subcellularLocation>
        <location evidence="1">Virion</location>
    </subcellularLocation>
</comment>
<feature type="compositionally biased region" description="Polar residues" evidence="5">
    <location>
        <begin position="646"/>
        <end position="658"/>
    </location>
</feature>
<dbReference type="KEGG" id="vg:17165485"/>
<dbReference type="SUPFAM" id="SSF88645">
    <property type="entry name" value="ssDNA viruses"/>
    <property type="match status" value="1"/>
</dbReference>
<keyword evidence="3" id="KW-0167">Capsid protein</keyword>
<gene>
    <name evidence="7" type="primary">VP1</name>
</gene>
<evidence type="ECO:0000256" key="3">
    <source>
        <dbReference type="ARBA" id="ARBA00022561"/>
    </source>
</evidence>
<feature type="domain" description="Phospholipase A2-like" evidence="6">
    <location>
        <begin position="5"/>
        <end position="40"/>
    </location>
</feature>
<dbReference type="Pfam" id="PF02336">
    <property type="entry name" value="Denso_VP4"/>
    <property type="match status" value="1"/>
</dbReference>
<feature type="region of interest" description="Disordered" evidence="5">
    <location>
        <begin position="646"/>
        <end position="672"/>
    </location>
</feature>
<evidence type="ECO:0000313" key="7">
    <source>
        <dbReference type="EMBL" id="AGW50718.1"/>
    </source>
</evidence>
<feature type="region of interest" description="Disordered" evidence="5">
    <location>
        <begin position="136"/>
        <end position="168"/>
    </location>
</feature>
<dbReference type="GO" id="GO:0005198">
    <property type="term" value="F:structural molecule activity"/>
    <property type="evidence" value="ECO:0007669"/>
    <property type="project" value="InterPro"/>
</dbReference>
<evidence type="ECO:0000259" key="6">
    <source>
        <dbReference type="Pfam" id="PF08398"/>
    </source>
</evidence>
<proteinExistence type="predicted"/>
<dbReference type="InterPro" id="IPR003433">
    <property type="entry name" value="Capsid_VP4_densovirus"/>
</dbReference>
<dbReference type="EMBL" id="KF275669">
    <property type="protein sequence ID" value="AGW50718.1"/>
    <property type="molecule type" value="Genomic_DNA"/>
</dbReference>
<keyword evidence="2" id="KW-1140">T=1 icosahedral capsid protein</keyword>